<protein>
    <submittedName>
        <fullName evidence="3">Amidohydrolase</fullName>
    </submittedName>
</protein>
<dbReference type="OrthoDB" id="9777673at2"/>
<keyword evidence="1" id="KW-0456">Lyase</keyword>
<evidence type="ECO:0000313" key="3">
    <source>
        <dbReference type="EMBL" id="RSL30137.1"/>
    </source>
</evidence>
<dbReference type="EMBL" id="RBVX01000042">
    <property type="protein sequence ID" value="RSL30137.1"/>
    <property type="molecule type" value="Genomic_DNA"/>
</dbReference>
<evidence type="ECO:0000256" key="1">
    <source>
        <dbReference type="ARBA" id="ARBA00023239"/>
    </source>
</evidence>
<dbReference type="GO" id="GO:0016831">
    <property type="term" value="F:carboxy-lyase activity"/>
    <property type="evidence" value="ECO:0007669"/>
    <property type="project" value="InterPro"/>
</dbReference>
<dbReference type="AlphaFoldDB" id="A0A3R9WNG8"/>
<accession>A0A3R9WNG8</accession>
<sequence length="374" mass="42509">MDSDNQPQLIDTDVHISMKELSDLIPFLPKVWHEQWLAKGIAFSGYYSSVGVTRKDADPPNGGGPGSDPQYLLEHHIEKNHIDYAILTGSANILGVSLHPDLDYGNALATAYNDWMVETWLKHSPKYKGSMVINPSDPEAAVKEIERMANHPEIVQVIMSSASRTLYGQRFYHPIYEAAEHYGLPIAIHPGAEGRSVSGPPTPSGYPSRYFEYHNIIPATYMAHVNSLVTEGVFEKYPNFNFVALEGGVSWLPHLMWRMDKNYKGLRDSVPWLKKLPSEYIKKNIRFSTQPIEEPENPQHLKQIFEMVGAGDMTMYSSDYPHWDYDNPSMVLAPLPRYMREKIKAKNAIELYQLNEKVRKADQLPLSMGEMNND</sequence>
<dbReference type="Gene3D" id="3.20.20.140">
    <property type="entry name" value="Metal-dependent hydrolases"/>
    <property type="match status" value="1"/>
</dbReference>
<dbReference type="GO" id="GO:0016787">
    <property type="term" value="F:hydrolase activity"/>
    <property type="evidence" value="ECO:0007669"/>
    <property type="project" value="UniProtKB-KW"/>
</dbReference>
<dbReference type="Proteomes" id="UP000275076">
    <property type="component" value="Unassembled WGS sequence"/>
</dbReference>
<dbReference type="PANTHER" id="PTHR21240:SF28">
    <property type="entry name" value="ISO-OROTATE DECARBOXYLASE (EUROFUNG)"/>
    <property type="match status" value="1"/>
</dbReference>
<evidence type="ECO:0000313" key="4">
    <source>
        <dbReference type="Proteomes" id="UP000275076"/>
    </source>
</evidence>
<evidence type="ECO:0000259" key="2">
    <source>
        <dbReference type="Pfam" id="PF04909"/>
    </source>
</evidence>
<keyword evidence="3" id="KW-0378">Hydrolase</keyword>
<reference evidence="3 4" key="1">
    <citation type="submission" date="2018-10" db="EMBL/GenBank/DDBJ databases">
        <title>Draft genome sequence of Bacillus salarius IM0101, isolated from a hypersaline soil in Inner Mongolia, China.</title>
        <authorList>
            <person name="Yamprayoonswat W."/>
            <person name="Boonvisut S."/>
            <person name="Jumpathong W."/>
            <person name="Sittihan S."/>
            <person name="Ruangsuj P."/>
            <person name="Wanthongcharoen S."/>
            <person name="Thongpramul N."/>
            <person name="Pimmason S."/>
            <person name="Yu B."/>
            <person name="Yasawong M."/>
        </authorList>
    </citation>
    <scope>NUCLEOTIDE SEQUENCE [LARGE SCALE GENOMIC DNA]</scope>
    <source>
        <strain evidence="3 4">IM0101</strain>
    </source>
</reference>
<keyword evidence="4" id="KW-1185">Reference proteome</keyword>
<feature type="domain" description="Amidohydrolase-related" evidence="2">
    <location>
        <begin position="10"/>
        <end position="354"/>
    </location>
</feature>
<dbReference type="GO" id="GO:0019748">
    <property type="term" value="P:secondary metabolic process"/>
    <property type="evidence" value="ECO:0007669"/>
    <property type="project" value="TreeGrafter"/>
</dbReference>
<comment type="caution">
    <text evidence="3">The sequence shown here is derived from an EMBL/GenBank/DDBJ whole genome shotgun (WGS) entry which is preliminary data.</text>
</comment>
<dbReference type="PANTHER" id="PTHR21240">
    <property type="entry name" value="2-AMINO-3-CARBOXYLMUCONATE-6-SEMIALDEHYDE DECARBOXYLASE"/>
    <property type="match status" value="1"/>
</dbReference>
<dbReference type="InterPro" id="IPR032466">
    <property type="entry name" value="Metal_Hydrolase"/>
</dbReference>
<gene>
    <name evidence="3" type="ORF">D7Z54_27545</name>
</gene>
<dbReference type="SUPFAM" id="SSF51556">
    <property type="entry name" value="Metallo-dependent hydrolases"/>
    <property type="match status" value="1"/>
</dbReference>
<dbReference type="GO" id="GO:0005737">
    <property type="term" value="C:cytoplasm"/>
    <property type="evidence" value="ECO:0007669"/>
    <property type="project" value="TreeGrafter"/>
</dbReference>
<dbReference type="InterPro" id="IPR006680">
    <property type="entry name" value="Amidohydro-rel"/>
</dbReference>
<proteinExistence type="predicted"/>
<name>A0A3R9WNG8_9BACI</name>
<dbReference type="Pfam" id="PF04909">
    <property type="entry name" value="Amidohydro_2"/>
    <property type="match status" value="1"/>
</dbReference>
<dbReference type="InterPro" id="IPR032465">
    <property type="entry name" value="ACMSD"/>
</dbReference>
<organism evidence="3 4">
    <name type="scientific">Salibacterium salarium</name>
    <dbReference type="NCBI Taxonomy" id="284579"/>
    <lineage>
        <taxon>Bacteria</taxon>
        <taxon>Bacillati</taxon>
        <taxon>Bacillota</taxon>
        <taxon>Bacilli</taxon>
        <taxon>Bacillales</taxon>
        <taxon>Bacillaceae</taxon>
    </lineage>
</organism>
<dbReference type="RefSeq" id="WP_125561190.1">
    <property type="nucleotide sequence ID" value="NZ_RBVX01000042.1"/>
</dbReference>